<evidence type="ECO:0000256" key="8">
    <source>
        <dbReference type="ARBA" id="ARBA00048744"/>
    </source>
</evidence>
<reference evidence="11" key="1">
    <citation type="submission" date="2019-05" db="EMBL/GenBank/DDBJ databases">
        <title>Metatranscriptomic reconstruction reveals RNA viruses with the potential to shape carbon cycling in soil.</title>
        <authorList>
            <person name="Starr E.P."/>
            <person name="Nuccio E."/>
            <person name="Pett-Ridge J."/>
            <person name="Banfield J.F."/>
            <person name="Firestone M.K."/>
        </authorList>
    </citation>
    <scope>NUCLEOTIDE SEQUENCE</scope>
    <source>
        <strain evidence="11">H4_Bulk_47_scaffold_249</strain>
    </source>
</reference>
<comment type="catalytic activity">
    <reaction evidence="8">
        <text>RNA(n) + a ribonucleoside 5'-triphosphate = RNA(n+1) + diphosphate</text>
        <dbReference type="Rhea" id="RHEA:21248"/>
        <dbReference type="Rhea" id="RHEA-COMP:14527"/>
        <dbReference type="Rhea" id="RHEA-COMP:17342"/>
        <dbReference type="ChEBI" id="CHEBI:33019"/>
        <dbReference type="ChEBI" id="CHEBI:61557"/>
        <dbReference type="ChEBI" id="CHEBI:140395"/>
        <dbReference type="EC" id="2.7.7.48"/>
    </reaction>
</comment>
<keyword evidence="6" id="KW-0693">Viral RNA replication</keyword>
<evidence type="ECO:0000256" key="1">
    <source>
        <dbReference type="ARBA" id="ARBA00012494"/>
    </source>
</evidence>
<keyword evidence="2 11" id="KW-0696">RNA-directed RNA polymerase</keyword>
<dbReference type="GO" id="GO:0000166">
    <property type="term" value="F:nucleotide binding"/>
    <property type="evidence" value="ECO:0007669"/>
    <property type="project" value="UniProtKB-KW"/>
</dbReference>
<gene>
    <name evidence="11" type="ORF">H4Bulk47249_000001</name>
</gene>
<comment type="cofactor">
    <cofactor evidence="9">
        <name>Mg(2+)</name>
        <dbReference type="ChEBI" id="CHEBI:18420"/>
    </cofactor>
    <text evidence="9">Binds 2 Mg(2+) per subunit.</text>
</comment>
<evidence type="ECO:0000256" key="7">
    <source>
        <dbReference type="ARBA" id="ARBA00030248"/>
    </source>
</evidence>
<evidence type="ECO:0000256" key="2">
    <source>
        <dbReference type="ARBA" id="ARBA00022484"/>
    </source>
</evidence>
<evidence type="ECO:0000256" key="4">
    <source>
        <dbReference type="ARBA" id="ARBA00022695"/>
    </source>
</evidence>
<dbReference type="InterPro" id="IPR005093">
    <property type="entry name" value="RNArep_beta"/>
</dbReference>
<proteinExistence type="predicted"/>
<evidence type="ECO:0000256" key="3">
    <source>
        <dbReference type="ARBA" id="ARBA00022679"/>
    </source>
</evidence>
<keyword evidence="9" id="KW-0479">Metal-binding</keyword>
<sequence>MKRNVSDYLELMERIYEDASIKCTADVSDLRDLMTIRSRVETEGLSFLTITLPRFCRDFERSLARGYIDSKDFQSFRKSRAIPAFLQGMLSQIFDQETGELKDDRSLKINYPSDSDITSDVSTITESVRQICLTFKKVEIACTPEREHAAYQAFCQNEREFESFAPDEFEISAFADLSHILWNHLGANFDISSLKCHHGPGATSEGVSGNQKYLWSYWFDRLEPYFPLIHTGYPLGTPPESEELEHVTILPLEHEIPVRVVSVPKTLQSPRLIAIEPACMQYAQQGIRDYLYEAIEAFPLTAGHVNFRDQSINRSMALSSSSDGRFATIDLSDASDRVPLSLVEVMLSGCPVLLDSILACRSYRAMLPSGEELPHLRKFASMGSALCFPIEAMYFYTICVRALLVERGLSCTAENVFATTRDVYVYGDDIIVPATNAVSVLDYLQKYNCKVNTNKTFVTGRFRESCGIDAFDGQDVTPVYIRQERPWNRRDAKALVSWISSANSFYKKGYWRTTQWLFELLEAILGELPYVAGTSPGLGRFSFLGYESAERWNHSLQRFEVKAWTPKPVYRTDKLEGYGALMKFFASAPEKRDGLDCFIQSRPTLLMNEYDSVNEGSSLVFADVECYRNMAPESALGVKAERSFERTARHGAVALHRRWVPAH</sequence>
<keyword evidence="4" id="KW-0548">Nucleotidyltransferase</keyword>
<dbReference type="InterPro" id="IPR007096">
    <property type="entry name" value="RNA-dir_Rpol_cat_phage"/>
</dbReference>
<evidence type="ECO:0000313" key="11">
    <source>
        <dbReference type="EMBL" id="QDH89352.1"/>
    </source>
</evidence>
<dbReference type="GO" id="GO:0046872">
    <property type="term" value="F:metal ion binding"/>
    <property type="evidence" value="ECO:0007669"/>
    <property type="project" value="UniProtKB-KW"/>
</dbReference>
<dbReference type="EC" id="2.7.7.48" evidence="1"/>
<evidence type="ECO:0000259" key="10">
    <source>
        <dbReference type="PROSITE" id="PS50522"/>
    </source>
</evidence>
<dbReference type="Pfam" id="PF03431">
    <property type="entry name" value="RNA_replicase_B"/>
    <property type="match status" value="1"/>
</dbReference>
<feature type="binding site" evidence="9">
    <location>
        <position position="429"/>
    </location>
    <ligand>
        <name>Mg(2+)</name>
        <dbReference type="ChEBI" id="CHEBI:18420"/>
        <label>2</label>
    </ligand>
</feature>
<accession>A0A514D6Y2</accession>
<organism evidence="11">
    <name type="scientific">Leviviridae sp</name>
    <dbReference type="NCBI Taxonomy" id="2027243"/>
    <lineage>
        <taxon>Viruses</taxon>
        <taxon>Riboviria</taxon>
        <taxon>Orthornavirae</taxon>
        <taxon>Lenarviricota</taxon>
        <taxon>Leviviricetes</taxon>
        <taxon>Norzivirales</taxon>
        <taxon>Fiersviridae</taxon>
    </lineage>
</organism>
<feature type="binding site" evidence="9">
    <location>
        <position position="428"/>
    </location>
    <ligand>
        <name>Mg(2+)</name>
        <dbReference type="ChEBI" id="CHEBI:18420"/>
        <label>2</label>
    </ligand>
</feature>
<dbReference type="SUPFAM" id="SSF56672">
    <property type="entry name" value="DNA/RNA polymerases"/>
    <property type="match status" value="1"/>
</dbReference>
<protein>
    <recommendedName>
        <fullName evidence="1">RNA-directed RNA polymerase</fullName>
        <ecNumber evidence="1">2.7.7.48</ecNumber>
    </recommendedName>
    <alternativeName>
        <fullName evidence="7">RNA replicase beta chain</fullName>
    </alternativeName>
</protein>
<dbReference type="GO" id="GO:0003968">
    <property type="term" value="F:RNA-directed RNA polymerase activity"/>
    <property type="evidence" value="ECO:0007669"/>
    <property type="project" value="UniProtKB-KW"/>
</dbReference>
<dbReference type="GO" id="GO:0039694">
    <property type="term" value="P:viral RNA genome replication"/>
    <property type="evidence" value="ECO:0007669"/>
    <property type="project" value="InterPro"/>
</dbReference>
<keyword evidence="9" id="KW-0460">Magnesium</keyword>
<dbReference type="PROSITE" id="PS50522">
    <property type="entry name" value="RDRP_PHAGE"/>
    <property type="match status" value="1"/>
</dbReference>
<name>A0A514D6Y2_9VIRU</name>
<evidence type="ECO:0000256" key="5">
    <source>
        <dbReference type="ARBA" id="ARBA00022741"/>
    </source>
</evidence>
<keyword evidence="5" id="KW-0547">Nucleotide-binding</keyword>
<keyword evidence="3" id="KW-0808">Transferase</keyword>
<evidence type="ECO:0000256" key="6">
    <source>
        <dbReference type="ARBA" id="ARBA00022953"/>
    </source>
</evidence>
<dbReference type="InterPro" id="IPR043502">
    <property type="entry name" value="DNA/RNA_pol_sf"/>
</dbReference>
<evidence type="ECO:0000256" key="9">
    <source>
        <dbReference type="PIRSR" id="PIRSR605093-1"/>
    </source>
</evidence>
<dbReference type="EMBL" id="MN034770">
    <property type="protein sequence ID" value="QDH89352.1"/>
    <property type="molecule type" value="Genomic_RNA"/>
</dbReference>
<feature type="domain" description="RdRp catalytic" evidence="10">
    <location>
        <begin position="315"/>
        <end position="460"/>
    </location>
</feature>
<feature type="binding site" evidence="9">
    <location>
        <position position="330"/>
    </location>
    <ligand>
        <name>Mg(2+)</name>
        <dbReference type="ChEBI" id="CHEBI:18420"/>
        <label>2</label>
    </ligand>
</feature>